<reference evidence="4 5" key="1">
    <citation type="journal article" date="2015" name="Science">
        <title>Genetic determinants of in vivo fitness and diet responsiveness in multiple human gut Bacteroides.</title>
        <authorList>
            <person name="Wu M."/>
            <person name="McNulty N.P."/>
            <person name="Rodionov D.A."/>
            <person name="Khoroshkin M.S."/>
            <person name="Griffin N.W."/>
            <person name="Cheng J."/>
            <person name="Latreille P."/>
            <person name="Kerstetter R.A."/>
            <person name="Terrapon N."/>
            <person name="Henrissat B."/>
            <person name="Osterman A.L."/>
            <person name="Gordon J.I."/>
        </authorList>
    </citation>
    <scope>NUCLEOTIDE SEQUENCE [LARGE SCALE GENOMIC DNA]</scope>
    <source>
        <strain evidence="4 5">WH2</strain>
    </source>
</reference>
<keyword evidence="3" id="KW-0732">Signal</keyword>
<sequence length="148" mass="17441">MKNANNFFKNAIKWTLIVLLSLAAFNFGASIGKGPLVEKHISYRNNMEQITNINHHGNTIELELSDDPTKQVINTEITYNYDRIIYFLGMIICLILVFLILSPLKYEYHEFIHDEWREGFNSKLEEYNRKIDELEKRIIDVTQKTTNK</sequence>
<keyword evidence="2" id="KW-0812">Transmembrane</keyword>
<keyword evidence="1" id="KW-0175">Coiled coil</keyword>
<name>A0A0P0GC79_9BACE</name>
<dbReference type="AlphaFoldDB" id="A0A0P0GC79"/>
<dbReference type="KEGG" id="bcel:BcellWH2_00174"/>
<dbReference type="Proteomes" id="UP000061809">
    <property type="component" value="Chromosome"/>
</dbReference>
<evidence type="ECO:0000256" key="3">
    <source>
        <dbReference type="SAM" id="SignalP"/>
    </source>
</evidence>
<evidence type="ECO:0000256" key="2">
    <source>
        <dbReference type="SAM" id="Phobius"/>
    </source>
</evidence>
<dbReference type="PATRIC" id="fig|246787.4.peg.182"/>
<dbReference type="RefSeq" id="WP_029427050.1">
    <property type="nucleotide sequence ID" value="NZ_CP012801.1"/>
</dbReference>
<feature type="chain" id="PRO_5006047408" evidence="3">
    <location>
        <begin position="30"/>
        <end position="148"/>
    </location>
</feature>
<feature type="transmembrane region" description="Helical" evidence="2">
    <location>
        <begin position="84"/>
        <end position="104"/>
    </location>
</feature>
<gene>
    <name evidence="4" type="ORF">BcellWH2_00174</name>
</gene>
<organism evidence="4 5">
    <name type="scientific">Bacteroides cellulosilyticus</name>
    <dbReference type="NCBI Taxonomy" id="246787"/>
    <lineage>
        <taxon>Bacteria</taxon>
        <taxon>Pseudomonadati</taxon>
        <taxon>Bacteroidota</taxon>
        <taxon>Bacteroidia</taxon>
        <taxon>Bacteroidales</taxon>
        <taxon>Bacteroidaceae</taxon>
        <taxon>Bacteroides</taxon>
    </lineage>
</organism>
<proteinExistence type="predicted"/>
<evidence type="ECO:0000313" key="4">
    <source>
        <dbReference type="EMBL" id="ALJ57450.1"/>
    </source>
</evidence>
<keyword evidence="2" id="KW-0472">Membrane</keyword>
<feature type="coiled-coil region" evidence="1">
    <location>
        <begin position="117"/>
        <end position="144"/>
    </location>
</feature>
<accession>A0A0P0GC79</accession>
<feature type="signal peptide" evidence="3">
    <location>
        <begin position="1"/>
        <end position="29"/>
    </location>
</feature>
<evidence type="ECO:0000256" key="1">
    <source>
        <dbReference type="SAM" id="Coils"/>
    </source>
</evidence>
<keyword evidence="2" id="KW-1133">Transmembrane helix</keyword>
<evidence type="ECO:0000313" key="5">
    <source>
        <dbReference type="Proteomes" id="UP000061809"/>
    </source>
</evidence>
<protein>
    <submittedName>
        <fullName evidence="4">Uncharacterized protein</fullName>
    </submittedName>
</protein>
<dbReference type="EMBL" id="CP012801">
    <property type="protein sequence ID" value="ALJ57450.1"/>
    <property type="molecule type" value="Genomic_DNA"/>
</dbReference>